<dbReference type="EMBL" id="EQ973214">
    <property type="protein sequence ID" value="EFR53974.1"/>
    <property type="molecule type" value="Genomic_DNA"/>
</dbReference>
<evidence type="ECO:0000313" key="1">
    <source>
        <dbReference type="EMBL" id="EFR53974.1"/>
    </source>
</evidence>
<protein>
    <submittedName>
        <fullName evidence="1">Uncharacterized protein</fullName>
    </submittedName>
</protein>
<reference evidence="1 2" key="1">
    <citation type="submission" date="2008-12" db="EMBL/GenBank/DDBJ databases">
        <title>Annotation of Bacteroides fragilis strain 3_1_12.</title>
        <authorList>
            <consortium name="The Broad Institute Genome Sequencing Platform"/>
            <person name="Ward D."/>
            <person name="Young S.K."/>
            <person name="Kodira C.D."/>
            <person name="Zeng Q."/>
            <person name="Koehrsen M."/>
            <person name="Alvarado L."/>
            <person name="Berlin A."/>
            <person name="Borenstein D."/>
            <person name="Chen Z."/>
            <person name="Engels R."/>
            <person name="Freedman E."/>
            <person name="Gellesch M."/>
            <person name="Goldberg J."/>
            <person name="Griggs A."/>
            <person name="Gujja S."/>
            <person name="Heiman D."/>
            <person name="Hepburn T."/>
            <person name="Howarth C."/>
            <person name="Jen D."/>
            <person name="Larson L."/>
            <person name="Lewis B."/>
            <person name="Mehta T."/>
            <person name="Park D."/>
            <person name="Pearson M."/>
            <person name="Roberts A."/>
            <person name="Saif S."/>
            <person name="Shea T."/>
            <person name="Shenoy N."/>
            <person name="Sisk P."/>
            <person name="Stolte C."/>
            <person name="Sykes S."/>
            <person name="Walk T."/>
            <person name="White J."/>
            <person name="Yandava C."/>
            <person name="Allen-Vercoe E."/>
            <person name="Strauss J."/>
            <person name="Ambrose C."/>
            <person name="Lander E."/>
            <person name="Nusbaum C."/>
            <person name="Galagan J."/>
            <person name="Birren B."/>
        </authorList>
    </citation>
    <scope>NUCLEOTIDE SEQUENCE [LARGE SCALE GENOMIC DNA]</scope>
    <source>
        <strain evidence="1 2">3_1_12</strain>
    </source>
</reference>
<keyword evidence="2" id="KW-1185">Reference proteome</keyword>
<sequence length="62" mass="7514">MFTFVNQDFTLNSLHETAGGRWKMRVEDKRAENAIFHQVILLIIRMIIVERWKMEDRNAFFV</sequence>
<organism evidence="1 2">
    <name type="scientific">Bacteroides fragilis 3_1_12</name>
    <dbReference type="NCBI Taxonomy" id="457424"/>
    <lineage>
        <taxon>Bacteria</taxon>
        <taxon>Pseudomonadati</taxon>
        <taxon>Bacteroidota</taxon>
        <taxon>Bacteroidia</taxon>
        <taxon>Bacteroidales</taxon>
        <taxon>Bacteroidaceae</taxon>
        <taxon>Bacteroides</taxon>
    </lineage>
</organism>
<gene>
    <name evidence="1" type="ORF">BFAG_02671</name>
</gene>
<dbReference type="Proteomes" id="UP000005101">
    <property type="component" value="Unassembled WGS sequence"/>
</dbReference>
<proteinExistence type="predicted"/>
<accession>A0ABN0BM87</accession>
<name>A0ABN0BM87_BACFG</name>
<evidence type="ECO:0000313" key="2">
    <source>
        <dbReference type="Proteomes" id="UP000005101"/>
    </source>
</evidence>